<evidence type="ECO:0000313" key="7">
    <source>
        <dbReference type="Proteomes" id="UP000306791"/>
    </source>
</evidence>
<sequence>MSERNGNCLCGAVKYQITEDPIMTRVCWCRTCQHIAANGTVNLVVPSEALHINGELNSYVSTADSGSQVTRRFCPACGSHLFANSSARPQFTVVRAGTLEDPSSVKPSANIWAASAPGWACLDPTLERLDQQPLPPRTSTA</sequence>
<organism evidence="6 7">
    <name type="scientific">Microbulbifer harenosus</name>
    <dbReference type="NCBI Taxonomy" id="2576840"/>
    <lineage>
        <taxon>Bacteria</taxon>
        <taxon>Pseudomonadati</taxon>
        <taxon>Pseudomonadota</taxon>
        <taxon>Gammaproteobacteria</taxon>
        <taxon>Cellvibrionales</taxon>
        <taxon>Microbulbiferaceae</taxon>
        <taxon>Microbulbifer</taxon>
    </lineage>
</organism>
<keyword evidence="4" id="KW-0456">Lyase</keyword>
<keyword evidence="7" id="KW-1185">Reference proteome</keyword>
<comment type="similarity">
    <text evidence="1">Belongs to the Gfa family.</text>
</comment>
<protein>
    <submittedName>
        <fullName evidence="6">GFA family protein</fullName>
    </submittedName>
</protein>
<dbReference type="Gene3D" id="3.90.1590.10">
    <property type="entry name" value="glutathione-dependent formaldehyde- activating enzyme (gfa)"/>
    <property type="match status" value="1"/>
</dbReference>
<evidence type="ECO:0000256" key="4">
    <source>
        <dbReference type="ARBA" id="ARBA00023239"/>
    </source>
</evidence>
<name>A0ABY2UE83_9GAMM</name>
<dbReference type="InterPro" id="IPR006913">
    <property type="entry name" value="CENP-V/GFA"/>
</dbReference>
<dbReference type="InterPro" id="IPR011057">
    <property type="entry name" value="Mss4-like_sf"/>
</dbReference>
<gene>
    <name evidence="6" type="ORF">FDY93_16365</name>
</gene>
<dbReference type="SUPFAM" id="SSF51316">
    <property type="entry name" value="Mss4-like"/>
    <property type="match status" value="1"/>
</dbReference>
<dbReference type="PANTHER" id="PTHR33337">
    <property type="entry name" value="GFA DOMAIN-CONTAINING PROTEIN"/>
    <property type="match status" value="1"/>
</dbReference>
<evidence type="ECO:0000256" key="2">
    <source>
        <dbReference type="ARBA" id="ARBA00022723"/>
    </source>
</evidence>
<reference evidence="6 7" key="1">
    <citation type="submission" date="2019-05" db="EMBL/GenBank/DDBJ databases">
        <title>Microbulbifer harenosus sp. nov., an alginate-degrading bacterium isolated from coastal sand.</title>
        <authorList>
            <person name="Huang H."/>
            <person name="Mo K."/>
            <person name="Bao S."/>
        </authorList>
    </citation>
    <scope>NUCLEOTIDE SEQUENCE [LARGE SCALE GENOMIC DNA]</scope>
    <source>
        <strain evidence="6 7">HB161719</strain>
    </source>
</reference>
<evidence type="ECO:0000259" key="5">
    <source>
        <dbReference type="PROSITE" id="PS51891"/>
    </source>
</evidence>
<keyword evidence="2" id="KW-0479">Metal-binding</keyword>
<keyword evidence="3" id="KW-0862">Zinc</keyword>
<feature type="domain" description="CENP-V/GFA" evidence="5">
    <location>
        <begin position="4"/>
        <end position="120"/>
    </location>
</feature>
<dbReference type="PANTHER" id="PTHR33337:SF40">
    <property type="entry name" value="CENP-V_GFA DOMAIN-CONTAINING PROTEIN-RELATED"/>
    <property type="match status" value="1"/>
</dbReference>
<evidence type="ECO:0000256" key="1">
    <source>
        <dbReference type="ARBA" id="ARBA00005495"/>
    </source>
</evidence>
<proteinExistence type="inferred from homology"/>
<accession>A0ABY2UE83</accession>
<dbReference type="PROSITE" id="PS51891">
    <property type="entry name" value="CENP_V_GFA"/>
    <property type="match status" value="1"/>
</dbReference>
<dbReference type="RefSeq" id="WP_138236835.1">
    <property type="nucleotide sequence ID" value="NZ_CP185860.1"/>
</dbReference>
<evidence type="ECO:0000256" key="3">
    <source>
        <dbReference type="ARBA" id="ARBA00022833"/>
    </source>
</evidence>
<dbReference type="Pfam" id="PF04828">
    <property type="entry name" value="GFA"/>
    <property type="match status" value="1"/>
</dbReference>
<comment type="caution">
    <text evidence="6">The sequence shown here is derived from an EMBL/GenBank/DDBJ whole genome shotgun (WGS) entry which is preliminary data.</text>
</comment>
<dbReference type="EMBL" id="VANI01000018">
    <property type="protein sequence ID" value="TLM75264.1"/>
    <property type="molecule type" value="Genomic_DNA"/>
</dbReference>
<evidence type="ECO:0000313" key="6">
    <source>
        <dbReference type="EMBL" id="TLM75264.1"/>
    </source>
</evidence>
<dbReference type="Proteomes" id="UP000306791">
    <property type="component" value="Unassembled WGS sequence"/>
</dbReference>